<dbReference type="AlphaFoldDB" id="A0A914I2Q5"/>
<organism evidence="3 4">
    <name type="scientific">Globodera rostochiensis</name>
    <name type="common">Golden nematode worm</name>
    <name type="synonym">Heterodera rostochiensis</name>
    <dbReference type="NCBI Taxonomy" id="31243"/>
    <lineage>
        <taxon>Eukaryota</taxon>
        <taxon>Metazoa</taxon>
        <taxon>Ecdysozoa</taxon>
        <taxon>Nematoda</taxon>
        <taxon>Chromadorea</taxon>
        <taxon>Rhabditida</taxon>
        <taxon>Tylenchina</taxon>
        <taxon>Tylenchomorpha</taxon>
        <taxon>Tylenchoidea</taxon>
        <taxon>Heteroderidae</taxon>
        <taxon>Heteroderinae</taxon>
        <taxon>Globodera</taxon>
    </lineage>
</organism>
<dbReference type="InterPro" id="IPR042266">
    <property type="entry name" value="PPPDE_sf"/>
</dbReference>
<proteinExistence type="predicted"/>
<keyword evidence="3" id="KW-1185">Reference proteome</keyword>
<feature type="transmembrane region" description="Helical" evidence="2">
    <location>
        <begin position="93"/>
        <end position="117"/>
    </location>
</feature>
<keyword evidence="2" id="KW-0472">Membrane</keyword>
<evidence type="ECO:0000313" key="4">
    <source>
        <dbReference type="WBParaSite" id="Gr19_v10_g6297.t2"/>
    </source>
</evidence>
<dbReference type="Proteomes" id="UP000887572">
    <property type="component" value="Unplaced"/>
</dbReference>
<name>A0A914I2Q5_GLORO</name>
<protein>
    <submittedName>
        <fullName evidence="4">Uncharacterized protein</fullName>
    </submittedName>
</protein>
<keyword evidence="2" id="KW-1133">Transmembrane helix</keyword>
<feature type="region of interest" description="Disordered" evidence="1">
    <location>
        <begin position="302"/>
        <end position="331"/>
    </location>
</feature>
<dbReference type="WBParaSite" id="Gr19_v10_g6297.t2">
    <property type="protein sequence ID" value="Gr19_v10_g6297.t2"/>
    <property type="gene ID" value="Gr19_v10_g6297"/>
</dbReference>
<feature type="compositionally biased region" description="Polar residues" evidence="1">
    <location>
        <begin position="322"/>
        <end position="331"/>
    </location>
</feature>
<sequence>MWSADAPATTMEAKESLLVKLYVQELASNDGTGELREFVCALDEQNLVMEEAFLPKQQVVQNLNCIFRNNLFSATKGNGDGLSSGRRRRKKRAMAFAIVLIAAVIILRLITFSVLHFCASGEDDHHNEDIAIHAYRRPTEIRIKLRYGDDELDLQGNNKSDHAYIVVGNKEYDFTGEGARVRENHICKSCPTKTFSFTPKLDAQGDITRIEDILNEMHNGKWHAQSHNYTFHSCIDFAYQFVCRLNNGVCPEKKRWPKEFVEFDQRWVHRESQNGRFSVFDWHYVTSEQNCEQLLDALPVAISPPQPQQMPERGAVSRKWRQPTNSMDEYN</sequence>
<evidence type="ECO:0000256" key="2">
    <source>
        <dbReference type="SAM" id="Phobius"/>
    </source>
</evidence>
<reference evidence="4" key="1">
    <citation type="submission" date="2022-11" db="UniProtKB">
        <authorList>
            <consortium name="WormBaseParasite"/>
        </authorList>
    </citation>
    <scope>IDENTIFICATION</scope>
</reference>
<accession>A0A914I2Q5</accession>
<evidence type="ECO:0000313" key="3">
    <source>
        <dbReference type="Proteomes" id="UP000887572"/>
    </source>
</evidence>
<dbReference type="Gene3D" id="3.90.1720.30">
    <property type="entry name" value="PPPDE domains"/>
    <property type="match status" value="1"/>
</dbReference>
<evidence type="ECO:0000256" key="1">
    <source>
        <dbReference type="SAM" id="MobiDB-lite"/>
    </source>
</evidence>
<keyword evidence="2" id="KW-0812">Transmembrane</keyword>